<accession>A0A4Y9FTR3</accession>
<dbReference type="SMART" id="SM00507">
    <property type="entry name" value="HNHc"/>
    <property type="match status" value="1"/>
</dbReference>
<evidence type="ECO:0000313" key="4">
    <source>
        <dbReference type="Proteomes" id="UP000298358"/>
    </source>
</evidence>
<feature type="domain" description="HNH nuclease" evidence="2">
    <location>
        <begin position="345"/>
        <end position="397"/>
    </location>
</feature>
<dbReference type="RefSeq" id="WP_135114608.1">
    <property type="nucleotide sequence ID" value="NZ_JADGLL010000021.1"/>
</dbReference>
<evidence type="ECO:0000313" key="3">
    <source>
        <dbReference type="EMBL" id="TFU32635.1"/>
    </source>
</evidence>
<gene>
    <name evidence="3" type="ORF">E4U02_09525</name>
</gene>
<dbReference type="CDD" id="cd00085">
    <property type="entry name" value="HNHc"/>
    <property type="match status" value="1"/>
</dbReference>
<dbReference type="AlphaFoldDB" id="A0A4Y9FTR3"/>
<dbReference type="GO" id="GO:0003676">
    <property type="term" value="F:nucleic acid binding"/>
    <property type="evidence" value="ECO:0007669"/>
    <property type="project" value="InterPro"/>
</dbReference>
<dbReference type="Pfam" id="PF02720">
    <property type="entry name" value="DUF222"/>
    <property type="match status" value="1"/>
</dbReference>
<dbReference type="InterPro" id="IPR003870">
    <property type="entry name" value="DUF222"/>
</dbReference>
<keyword evidence="3" id="KW-0378">Hydrolase</keyword>
<keyword evidence="3" id="KW-0255">Endonuclease</keyword>
<evidence type="ECO:0000259" key="2">
    <source>
        <dbReference type="SMART" id="SM00507"/>
    </source>
</evidence>
<organism evidence="3 4">
    <name type="scientific">Microbacterium paludicola</name>
    <dbReference type="NCBI Taxonomy" id="300019"/>
    <lineage>
        <taxon>Bacteria</taxon>
        <taxon>Bacillati</taxon>
        <taxon>Actinomycetota</taxon>
        <taxon>Actinomycetes</taxon>
        <taxon>Micrococcales</taxon>
        <taxon>Microbacteriaceae</taxon>
        <taxon>Microbacterium</taxon>
    </lineage>
</organism>
<evidence type="ECO:0000256" key="1">
    <source>
        <dbReference type="ARBA" id="ARBA00023450"/>
    </source>
</evidence>
<sequence>MPRFTDSDDVSWGFTPAERSRTRDAIEQLTSLRAARAALDAQEAQLLSGVMGIALDQVARDPHGSAHAFPVRSMAAELALALRESPRAMQSRMDRAHELVERFPATHAALRAGRITERHAREIAAAGSDLRDDDARGAYEADAARVAEHTTPQRTKAAARQIAEQHHPVTLAERHERARADRAVSLDDLPDGQAMLTIIGPAVPIHAAYDRLTGCGQAVKRDRRAVTRALDGVEPTPEDPAYVKYTDDRHLAQLRADIALDLLLTAEPAGHDLDKAITATVEIVIPVATLTGLDDGPAALLGGSGPIDPDTARRLAAGTAGWERLFLEPDTGALLTVDHYTPTAAQRRFLLARDKTCRVPGCETKAKHCDIDHVVPYSRGGPTDVTNLWPVCEGHHTMKHHAPWGFEQLAHGGTRIHSPAGYDYTYGPTPILYIGGGGPAPF</sequence>
<keyword evidence="3" id="KW-0540">Nuclease</keyword>
<reference evidence="3 4" key="1">
    <citation type="submission" date="2019-03" db="EMBL/GenBank/DDBJ databases">
        <title>Diversity of the mouse oral microbiome.</title>
        <authorList>
            <person name="Joseph S."/>
            <person name="Aduse-Opoku J."/>
            <person name="Curtis M."/>
            <person name="Wade W."/>
            <person name="Hashim A."/>
        </authorList>
    </citation>
    <scope>NUCLEOTIDE SEQUENCE [LARGE SCALE GENOMIC DNA]</scope>
    <source>
        <strain evidence="3 4">P1012</strain>
    </source>
</reference>
<dbReference type="InterPro" id="IPR003615">
    <property type="entry name" value="HNH_nuc"/>
</dbReference>
<dbReference type="InterPro" id="IPR002711">
    <property type="entry name" value="HNH"/>
</dbReference>
<dbReference type="GO" id="GO:0008270">
    <property type="term" value="F:zinc ion binding"/>
    <property type="evidence" value="ECO:0007669"/>
    <property type="project" value="InterPro"/>
</dbReference>
<dbReference type="Pfam" id="PF01844">
    <property type="entry name" value="HNH"/>
    <property type="match status" value="1"/>
</dbReference>
<protein>
    <submittedName>
        <fullName evidence="3">HNH endonuclease</fullName>
    </submittedName>
</protein>
<comment type="similarity">
    <text evidence="1">Belongs to the Rv1128c/1148c/1588c/1702c/1945/3466 family.</text>
</comment>
<dbReference type="Proteomes" id="UP000298358">
    <property type="component" value="Unassembled WGS sequence"/>
</dbReference>
<comment type="caution">
    <text evidence="3">The sequence shown here is derived from an EMBL/GenBank/DDBJ whole genome shotgun (WGS) entry which is preliminary data.</text>
</comment>
<dbReference type="EMBL" id="SPQB01000021">
    <property type="protein sequence ID" value="TFU32635.1"/>
    <property type="molecule type" value="Genomic_DNA"/>
</dbReference>
<dbReference type="GO" id="GO:0004519">
    <property type="term" value="F:endonuclease activity"/>
    <property type="evidence" value="ECO:0007669"/>
    <property type="project" value="UniProtKB-KW"/>
</dbReference>
<dbReference type="OrthoDB" id="3261064at2"/>
<proteinExistence type="inferred from homology"/>
<dbReference type="Gene3D" id="1.10.30.50">
    <property type="match status" value="1"/>
</dbReference>
<keyword evidence="4" id="KW-1185">Reference proteome</keyword>
<name>A0A4Y9FTR3_9MICO</name>